<reference evidence="8 9" key="1">
    <citation type="submission" date="2019-12" db="EMBL/GenBank/DDBJ databases">
        <authorList>
            <person name="Zhao J."/>
        </authorList>
    </citation>
    <scope>NUCLEOTIDE SEQUENCE [LARGE SCALE GENOMIC DNA]</scope>
    <source>
        <strain evidence="8 9">S-15</strain>
    </source>
</reference>
<name>A0A6N9NJS8_9FLAO</name>
<feature type="transmembrane region" description="Helical" evidence="7">
    <location>
        <begin position="82"/>
        <end position="100"/>
    </location>
</feature>
<dbReference type="RefSeq" id="WP_160633899.1">
    <property type="nucleotide sequence ID" value="NZ_WWNE01000012.1"/>
</dbReference>
<dbReference type="Proteomes" id="UP000470771">
    <property type="component" value="Unassembled WGS sequence"/>
</dbReference>
<evidence type="ECO:0000256" key="5">
    <source>
        <dbReference type="ARBA" id="ARBA00022989"/>
    </source>
</evidence>
<organism evidence="8 9">
    <name type="scientific">Acidiluteibacter ferrifornacis</name>
    <dbReference type="NCBI Taxonomy" id="2692424"/>
    <lineage>
        <taxon>Bacteria</taxon>
        <taxon>Pseudomonadati</taxon>
        <taxon>Bacteroidota</taxon>
        <taxon>Flavobacteriia</taxon>
        <taxon>Flavobacteriales</taxon>
        <taxon>Cryomorphaceae</taxon>
        <taxon>Acidiluteibacter</taxon>
    </lineage>
</organism>
<keyword evidence="5 7" id="KW-1133">Transmembrane helix</keyword>
<dbReference type="InterPro" id="IPR051907">
    <property type="entry name" value="DoxX-like_oxidoreductase"/>
</dbReference>
<sequence length="131" mass="14572">MKNFQLKYIDLSLLLLRLTFASLMFLNHGWPKVLDFEEKFHSFPDPIGVGSEISYALTIFGEVFCPVLVAIGLFTRYASIPIIITMGVAIFIIHGADPLAKKEMALLYLVPFLVLLISGPGKLSLDSKLKV</sequence>
<dbReference type="EMBL" id="WWNE01000012">
    <property type="protein sequence ID" value="NBG66946.1"/>
    <property type="molecule type" value="Genomic_DNA"/>
</dbReference>
<evidence type="ECO:0000313" key="8">
    <source>
        <dbReference type="EMBL" id="NBG66946.1"/>
    </source>
</evidence>
<evidence type="ECO:0000256" key="1">
    <source>
        <dbReference type="ARBA" id="ARBA00004651"/>
    </source>
</evidence>
<proteinExistence type="inferred from homology"/>
<keyword evidence="4 7" id="KW-0812">Transmembrane</keyword>
<accession>A0A6N9NJS8</accession>
<evidence type="ECO:0000256" key="3">
    <source>
        <dbReference type="ARBA" id="ARBA00022475"/>
    </source>
</evidence>
<feature type="transmembrane region" description="Helical" evidence="7">
    <location>
        <begin position="106"/>
        <end position="125"/>
    </location>
</feature>
<evidence type="ECO:0000256" key="6">
    <source>
        <dbReference type="ARBA" id="ARBA00023136"/>
    </source>
</evidence>
<protein>
    <submittedName>
        <fullName evidence="8">DoxX family membrane protein</fullName>
    </submittedName>
</protein>
<evidence type="ECO:0000256" key="2">
    <source>
        <dbReference type="ARBA" id="ARBA00006679"/>
    </source>
</evidence>
<keyword evidence="3" id="KW-1003">Cell membrane</keyword>
<evidence type="ECO:0000256" key="4">
    <source>
        <dbReference type="ARBA" id="ARBA00022692"/>
    </source>
</evidence>
<comment type="subcellular location">
    <subcellularLocation>
        <location evidence="1">Cell membrane</location>
        <topology evidence="1">Multi-pass membrane protein</topology>
    </subcellularLocation>
</comment>
<dbReference type="PANTHER" id="PTHR33452">
    <property type="entry name" value="OXIDOREDUCTASE CATD-RELATED"/>
    <property type="match status" value="1"/>
</dbReference>
<keyword evidence="6 7" id="KW-0472">Membrane</keyword>
<dbReference type="AlphaFoldDB" id="A0A6N9NJS8"/>
<evidence type="ECO:0000256" key="7">
    <source>
        <dbReference type="SAM" id="Phobius"/>
    </source>
</evidence>
<feature type="transmembrane region" description="Helical" evidence="7">
    <location>
        <begin position="53"/>
        <end position="75"/>
    </location>
</feature>
<dbReference type="InterPro" id="IPR032808">
    <property type="entry name" value="DoxX"/>
</dbReference>
<dbReference type="GO" id="GO:0005886">
    <property type="term" value="C:plasma membrane"/>
    <property type="evidence" value="ECO:0007669"/>
    <property type="project" value="UniProtKB-SubCell"/>
</dbReference>
<dbReference type="PANTHER" id="PTHR33452:SF1">
    <property type="entry name" value="INNER MEMBRANE PROTEIN YPHA-RELATED"/>
    <property type="match status" value="1"/>
</dbReference>
<comment type="caution">
    <text evidence="8">The sequence shown here is derived from an EMBL/GenBank/DDBJ whole genome shotgun (WGS) entry which is preliminary data.</text>
</comment>
<comment type="similarity">
    <text evidence="2">Belongs to the DoxX family.</text>
</comment>
<gene>
    <name evidence="8" type="ORF">GQN54_12530</name>
</gene>
<keyword evidence="9" id="KW-1185">Reference proteome</keyword>
<evidence type="ECO:0000313" key="9">
    <source>
        <dbReference type="Proteomes" id="UP000470771"/>
    </source>
</evidence>
<dbReference type="Pfam" id="PF07681">
    <property type="entry name" value="DoxX"/>
    <property type="match status" value="1"/>
</dbReference>